<reference evidence="1" key="2">
    <citation type="journal article" date="2015" name="Data Brief">
        <title>Shoot transcriptome of the giant reed, Arundo donax.</title>
        <authorList>
            <person name="Barrero R.A."/>
            <person name="Guerrero F.D."/>
            <person name="Moolhuijzen P."/>
            <person name="Goolsby J.A."/>
            <person name="Tidwell J."/>
            <person name="Bellgard S.E."/>
            <person name="Bellgard M.I."/>
        </authorList>
    </citation>
    <scope>NUCLEOTIDE SEQUENCE</scope>
    <source>
        <tissue evidence="1">Shoot tissue taken approximately 20 cm above the soil surface</tissue>
    </source>
</reference>
<dbReference type="EMBL" id="GBRH01255435">
    <property type="protein sequence ID" value="JAD42460.1"/>
    <property type="molecule type" value="Transcribed_RNA"/>
</dbReference>
<reference evidence="1" key="1">
    <citation type="submission" date="2014-09" db="EMBL/GenBank/DDBJ databases">
        <authorList>
            <person name="Magalhaes I.L.F."/>
            <person name="Oliveira U."/>
            <person name="Santos F.R."/>
            <person name="Vidigal T.H.D.A."/>
            <person name="Brescovit A.D."/>
            <person name="Santos A.J."/>
        </authorList>
    </citation>
    <scope>NUCLEOTIDE SEQUENCE</scope>
    <source>
        <tissue evidence="1">Shoot tissue taken approximately 20 cm above the soil surface</tissue>
    </source>
</reference>
<protein>
    <submittedName>
        <fullName evidence="1">Uncharacterized protein</fullName>
    </submittedName>
</protein>
<proteinExistence type="predicted"/>
<name>A0A0A9A0C1_ARUDO</name>
<organism evidence="1">
    <name type="scientific">Arundo donax</name>
    <name type="common">Giant reed</name>
    <name type="synonym">Donax arundinaceus</name>
    <dbReference type="NCBI Taxonomy" id="35708"/>
    <lineage>
        <taxon>Eukaryota</taxon>
        <taxon>Viridiplantae</taxon>
        <taxon>Streptophyta</taxon>
        <taxon>Embryophyta</taxon>
        <taxon>Tracheophyta</taxon>
        <taxon>Spermatophyta</taxon>
        <taxon>Magnoliopsida</taxon>
        <taxon>Liliopsida</taxon>
        <taxon>Poales</taxon>
        <taxon>Poaceae</taxon>
        <taxon>PACMAD clade</taxon>
        <taxon>Arundinoideae</taxon>
        <taxon>Arundineae</taxon>
        <taxon>Arundo</taxon>
    </lineage>
</organism>
<evidence type="ECO:0000313" key="1">
    <source>
        <dbReference type="EMBL" id="JAD42460.1"/>
    </source>
</evidence>
<accession>A0A0A9A0C1</accession>
<sequence>MWARFFFVCQLAQQH</sequence>